<feature type="coiled-coil region" evidence="1">
    <location>
        <begin position="2"/>
        <end position="29"/>
    </location>
</feature>
<dbReference type="OrthoDB" id="56388at2"/>
<evidence type="ECO:0000313" key="3">
    <source>
        <dbReference type="Proteomes" id="UP000238042"/>
    </source>
</evidence>
<gene>
    <name evidence="2" type="ORF">C4S77_00915</name>
</gene>
<evidence type="ECO:0000313" key="2">
    <source>
        <dbReference type="EMBL" id="PQL95392.1"/>
    </source>
</evidence>
<dbReference type="EMBL" id="PSZM01000001">
    <property type="protein sequence ID" value="PQL95392.1"/>
    <property type="molecule type" value="Genomic_DNA"/>
</dbReference>
<protein>
    <submittedName>
        <fullName evidence="2">Uncharacterized protein</fullName>
    </submittedName>
</protein>
<proteinExistence type="predicted"/>
<comment type="caution">
    <text evidence="2">The sequence shown here is derived from an EMBL/GenBank/DDBJ whole genome shotgun (WGS) entry which is preliminary data.</text>
</comment>
<evidence type="ECO:0000256" key="1">
    <source>
        <dbReference type="SAM" id="Coils"/>
    </source>
</evidence>
<name>A0A2S8AGM2_9FLAO</name>
<organism evidence="2 3">
    <name type="scientific">Apibacter adventoris</name>
    <dbReference type="NCBI Taxonomy" id="1679466"/>
    <lineage>
        <taxon>Bacteria</taxon>
        <taxon>Pseudomonadati</taxon>
        <taxon>Bacteroidota</taxon>
        <taxon>Flavobacteriia</taxon>
        <taxon>Flavobacteriales</taxon>
        <taxon>Weeksellaceae</taxon>
        <taxon>Apibacter</taxon>
    </lineage>
</organism>
<keyword evidence="3" id="KW-1185">Reference proteome</keyword>
<dbReference type="Proteomes" id="UP000238042">
    <property type="component" value="Unassembled WGS sequence"/>
</dbReference>
<sequence length="397" mass="46853">MKMNYRLELQKLSLQIEETKDQEERKQLLKQAIDIADMNNDYYEGIDLRYQLIEEEQNVDFRIKLWKQSIQLADSAKDLEESFYLRKELIEEETLSTAKCIDSFPAMTWILNAVDTYPDRFNEDEVLWQYKWLANSAIDNSNVSYAQIEEVLNDLKIRLERNGYGLGAYYVPKIEWDISRGYIESAIHTIKERDNYGRDGMSDCEACEQNLKIRVKLLAGQIEEALQDMNEMKIKKLTCAEVPFETYTYLTYYLNKCQVGNADEFFNKGLNEIQENAEPNIIEGISRLINYASYFDKEHALLLFEKYANWQLGAEDCALFNISLNFLKLFQQDNILDIKGLSSEFPFYNSNQKYDSHKIYNYYLEQAQKLADKFDARNQTDNFNTLLKKEIEFNQVH</sequence>
<keyword evidence="1" id="KW-0175">Coiled coil</keyword>
<reference evidence="2 3" key="1">
    <citation type="submission" date="2018-02" db="EMBL/GenBank/DDBJ databases">
        <title>Genome sequences of Apibacter spp., gut symbionts of Asian honey bees.</title>
        <authorList>
            <person name="Kwong W.K."/>
            <person name="Steele M.I."/>
            <person name="Moran N.A."/>
        </authorList>
    </citation>
    <scope>NUCLEOTIDE SEQUENCE [LARGE SCALE GENOMIC DNA]</scope>
    <source>
        <strain evidence="3">wkB301</strain>
    </source>
</reference>
<dbReference type="AlphaFoldDB" id="A0A2S8AGM2"/>
<dbReference type="RefSeq" id="WP_105245367.1">
    <property type="nucleotide sequence ID" value="NZ_PSZM01000001.1"/>
</dbReference>
<accession>A0A2S8AGM2</accession>